<reference evidence="3 4" key="1">
    <citation type="journal article" date="2020" name="ISME J.">
        <title>Comparative genomics reveals insights into cyanobacterial evolution and habitat adaptation.</title>
        <authorList>
            <person name="Chen M.Y."/>
            <person name="Teng W.K."/>
            <person name="Zhao L."/>
            <person name="Hu C.X."/>
            <person name="Zhou Y.K."/>
            <person name="Han B.P."/>
            <person name="Song L.R."/>
            <person name="Shu W.S."/>
        </authorList>
    </citation>
    <scope>NUCLEOTIDE SEQUENCE [LARGE SCALE GENOMIC DNA]</scope>
    <source>
        <strain evidence="3 4">FACHB-1040</strain>
    </source>
</reference>
<organism evidence="3 4">
    <name type="scientific">Aphanizomenon flos-aquae FACHB-1040</name>
    <dbReference type="NCBI Taxonomy" id="2692887"/>
    <lineage>
        <taxon>Bacteria</taxon>
        <taxon>Bacillati</taxon>
        <taxon>Cyanobacteriota</taxon>
        <taxon>Cyanophyceae</taxon>
        <taxon>Nostocales</taxon>
        <taxon>Aphanizomenonaceae</taxon>
        <taxon>Aphanizomenon</taxon>
    </lineage>
</organism>
<comment type="caution">
    <text evidence="3">The sequence shown here is derived from an EMBL/GenBank/DDBJ whole genome shotgun (WGS) entry which is preliminary data.</text>
</comment>
<dbReference type="InterPro" id="IPR025193">
    <property type="entry name" value="DUF4114"/>
</dbReference>
<dbReference type="InterPro" id="IPR044016">
    <property type="entry name" value="Big_13"/>
</dbReference>
<feature type="domain" description="Bacterial Ig-like" evidence="2">
    <location>
        <begin position="336"/>
        <end position="437"/>
    </location>
</feature>
<gene>
    <name evidence="3" type="ORF">H6F99_17335</name>
</gene>
<keyword evidence="4" id="KW-1185">Reference proteome</keyword>
<dbReference type="InterPro" id="IPR013783">
    <property type="entry name" value="Ig-like_fold"/>
</dbReference>
<feature type="domain" description="Bacterial Ig-like" evidence="2">
    <location>
        <begin position="450"/>
        <end position="528"/>
    </location>
</feature>
<sequence>MAHQIVDNLASGQEIPNIQIIPQSQLKADGAFGNNTIYISQDLVNSQQSNFSQVVNVLLEEMGHYIDSQINIQDAPGDEGAIFAKLVQNQPLAPGELITLKAEDDHSILNINGQNIAVEHADTPGVFLVDNTGRISIDFLADSGSYHNEMAIFSLENMDSLTPGSADYIKEAARRALSNSTLGYTVIIDINEGAKFVGEIGESNKNDGNYSGLKTFSFTPGGKIAFMLVPQGTVQQVFDNPNAGSSQRPLFSIAAANPNNATQIGQLVPGTFGWEDIRNDQRTDADYNDIIFKIQGAKGTLTDIGGLFASGKDWRNVPLAQEIITFASQSNNTTLIAKLSQDTGVSNLDIITNNPEISGSVNNADNISKLQAKFSDGSNFVDILSELKANGSFVSNKEKLAQIKGGQIADGDYQLNLRAEDKFGNISEFLVKFTLDTTKPGIPTEVGLKNDGDRVTNQNTPTITGNAENGALIELFDGQNKLGQTTVVNGFWEITTSQITDGLKKLTITATDISGNPSDASNTEFTIDSALPQINITNPQTNAILNPGARLQGTVNGTGSTIDKLSYRFGNNSEINVPINNQGAFDVELTLSDLSGQQNLILKRLT</sequence>
<evidence type="ECO:0000259" key="1">
    <source>
        <dbReference type="Pfam" id="PF13448"/>
    </source>
</evidence>
<evidence type="ECO:0000259" key="2">
    <source>
        <dbReference type="Pfam" id="PF19077"/>
    </source>
</evidence>
<dbReference type="RefSeq" id="WP_190383702.1">
    <property type="nucleotide sequence ID" value="NZ_JACJQT010000048.1"/>
</dbReference>
<accession>A0ABR8C1T0</accession>
<evidence type="ECO:0000313" key="4">
    <source>
        <dbReference type="Proteomes" id="UP000606721"/>
    </source>
</evidence>
<dbReference type="Proteomes" id="UP000606721">
    <property type="component" value="Unassembled WGS sequence"/>
</dbReference>
<evidence type="ECO:0000313" key="3">
    <source>
        <dbReference type="EMBL" id="MBD2279981.1"/>
    </source>
</evidence>
<protein>
    <submittedName>
        <fullName evidence="3">DUF4114 domain-containing protein</fullName>
    </submittedName>
</protein>
<dbReference type="Pfam" id="PF19077">
    <property type="entry name" value="Big_13"/>
    <property type="match status" value="2"/>
</dbReference>
<dbReference type="EMBL" id="JACJQT010000048">
    <property type="protein sequence ID" value="MBD2279981.1"/>
    <property type="molecule type" value="Genomic_DNA"/>
</dbReference>
<name>A0ABR8C1T0_APHFL</name>
<feature type="domain" description="DUF4114" evidence="1">
    <location>
        <begin position="218"/>
        <end position="296"/>
    </location>
</feature>
<proteinExistence type="predicted"/>
<dbReference type="Gene3D" id="2.60.40.10">
    <property type="entry name" value="Immunoglobulins"/>
    <property type="match status" value="2"/>
</dbReference>
<dbReference type="Pfam" id="PF13448">
    <property type="entry name" value="DUF4114"/>
    <property type="match status" value="1"/>
</dbReference>